<evidence type="ECO:0000313" key="3">
    <source>
        <dbReference type="Proteomes" id="UP000241769"/>
    </source>
</evidence>
<organism evidence="2 3">
    <name type="scientific">Planoprotostelium fungivorum</name>
    <dbReference type="NCBI Taxonomy" id="1890364"/>
    <lineage>
        <taxon>Eukaryota</taxon>
        <taxon>Amoebozoa</taxon>
        <taxon>Evosea</taxon>
        <taxon>Variosea</taxon>
        <taxon>Cavosteliida</taxon>
        <taxon>Cavosteliaceae</taxon>
        <taxon>Planoprotostelium</taxon>
    </lineage>
</organism>
<feature type="transmembrane region" description="Helical" evidence="1">
    <location>
        <begin position="169"/>
        <end position="191"/>
    </location>
</feature>
<dbReference type="AlphaFoldDB" id="A0A2P6N4X6"/>
<evidence type="ECO:0000313" key="2">
    <source>
        <dbReference type="EMBL" id="PRP79009.1"/>
    </source>
</evidence>
<sequence length="630" mass="68681">MLTAIHGSQHCYFNDFQDTSVKGSSRSGKPMFAEMPRDQFIQSVRTMNKYPLYTLRQRMSSRVYLVSSLIPWKERIEPQSAEQHLFVTRGSILVGDTEEETSNFSVVSLSVYLSTDQSQIVMVYTHPAEISLLDEIFVSYAKHNAGLIRTDCHLVSNSRQRYHTETTQFNMRSLVLFCFIICLSTASAGVLKWNTTLPGCSASSGYIDFNTAACWNGGGMAPSVRDTAIISLNTFSFGISISSDISLARLTIRDSLVSSIFLSSGKLIFNTPTANPSSLIAAIGSTVSILSSSLSLSSLRFVNASLDVSSLSQFTLDCPSVSLERSFTILAPTTPIQITWLFDSMLINGNITETHAVHHVYTSNTNATITTKNYPLSSSGPLYLWNSQSTVHFSSLEYLLQAPQVILAETVSFDGSSSLTLNETSSGTLPTIDASSSSLNLSTVVFGIQDVFPYYQINSTLVIAKTLNADPSKVIVQPSNGDTSCQGPADVMVVNGQSLVLYLAAYAVKPVQDFKVVRGNTPDLVNVTFTPIVDSCVQNVKYTVSDDSHNSNYLGQFVGSTPVSVQLTDTTTGIHVYSLNFDYDMKTGYKTNGGSRALILLWSSWPWLCCFDLVRASVDLPALDSAAAMK</sequence>
<reference evidence="2 3" key="1">
    <citation type="journal article" date="2018" name="Genome Biol. Evol.">
        <title>Multiple Roots of Fruiting Body Formation in Amoebozoa.</title>
        <authorList>
            <person name="Hillmann F."/>
            <person name="Forbes G."/>
            <person name="Novohradska S."/>
            <person name="Ferling I."/>
            <person name="Riege K."/>
            <person name="Groth M."/>
            <person name="Westermann M."/>
            <person name="Marz M."/>
            <person name="Spaller T."/>
            <person name="Winckler T."/>
            <person name="Schaap P."/>
            <person name="Glockner G."/>
        </authorList>
    </citation>
    <scope>NUCLEOTIDE SEQUENCE [LARGE SCALE GENOMIC DNA]</scope>
    <source>
        <strain evidence="2 3">Jena</strain>
    </source>
</reference>
<keyword evidence="1" id="KW-1133">Transmembrane helix</keyword>
<accession>A0A2P6N4X6</accession>
<protein>
    <submittedName>
        <fullName evidence="2">Uncharacterized protein</fullName>
    </submittedName>
</protein>
<evidence type="ECO:0000256" key="1">
    <source>
        <dbReference type="SAM" id="Phobius"/>
    </source>
</evidence>
<dbReference type="EMBL" id="MDYQ01000201">
    <property type="protein sequence ID" value="PRP79009.1"/>
    <property type="molecule type" value="Genomic_DNA"/>
</dbReference>
<proteinExistence type="predicted"/>
<name>A0A2P6N4X6_9EUKA</name>
<comment type="caution">
    <text evidence="2">The sequence shown here is derived from an EMBL/GenBank/DDBJ whole genome shotgun (WGS) entry which is preliminary data.</text>
</comment>
<gene>
    <name evidence="2" type="ORF">PROFUN_13251</name>
</gene>
<keyword evidence="1" id="KW-0812">Transmembrane</keyword>
<dbReference type="Proteomes" id="UP000241769">
    <property type="component" value="Unassembled WGS sequence"/>
</dbReference>
<keyword evidence="1" id="KW-0472">Membrane</keyword>
<keyword evidence="3" id="KW-1185">Reference proteome</keyword>
<dbReference type="InParanoid" id="A0A2P6N4X6"/>